<accession>A0A1F6CB38</accession>
<evidence type="ECO:0000313" key="2">
    <source>
        <dbReference type="Proteomes" id="UP000178606"/>
    </source>
</evidence>
<comment type="caution">
    <text evidence="1">The sequence shown here is derived from an EMBL/GenBank/DDBJ whole genome shotgun (WGS) entry which is preliminary data.</text>
</comment>
<dbReference type="Proteomes" id="UP000178606">
    <property type="component" value="Unassembled WGS sequence"/>
</dbReference>
<gene>
    <name evidence="1" type="ORF">A3F84_10380</name>
</gene>
<name>A0A1F6CB38_HANXR</name>
<dbReference type="AlphaFoldDB" id="A0A1F6CB38"/>
<sequence length="86" mass="9485">MTYAELARPPAPKHQFLFRCVHAFPALAGRVRPLEVESVMGITGYVAVSEGRRTPGQLLLGGRMFGSLHDLIRALEKRKLDANARA</sequence>
<dbReference type="EMBL" id="MFKF01000337">
    <property type="protein sequence ID" value="OGG46181.1"/>
    <property type="molecule type" value="Genomic_DNA"/>
</dbReference>
<protein>
    <submittedName>
        <fullName evidence="1">Uncharacterized protein</fullName>
    </submittedName>
</protein>
<proteinExistence type="predicted"/>
<organism evidence="1 2">
    <name type="scientific">Handelsmanbacteria sp. (strain RIFCSPLOWO2_12_FULL_64_10)</name>
    <dbReference type="NCBI Taxonomy" id="1817868"/>
    <lineage>
        <taxon>Bacteria</taxon>
        <taxon>Candidatus Handelsmaniibacteriota</taxon>
    </lineage>
</organism>
<reference evidence="1 2" key="1">
    <citation type="journal article" date="2016" name="Nat. Commun.">
        <title>Thousands of microbial genomes shed light on interconnected biogeochemical processes in an aquifer system.</title>
        <authorList>
            <person name="Anantharaman K."/>
            <person name="Brown C.T."/>
            <person name="Hug L.A."/>
            <person name="Sharon I."/>
            <person name="Castelle C.J."/>
            <person name="Probst A.J."/>
            <person name="Thomas B.C."/>
            <person name="Singh A."/>
            <person name="Wilkins M.J."/>
            <person name="Karaoz U."/>
            <person name="Brodie E.L."/>
            <person name="Williams K.H."/>
            <person name="Hubbard S.S."/>
            <person name="Banfield J.F."/>
        </authorList>
    </citation>
    <scope>NUCLEOTIDE SEQUENCE [LARGE SCALE GENOMIC DNA]</scope>
    <source>
        <strain evidence="2">RIFCSPLOWO2_12_FULL_64_10</strain>
    </source>
</reference>
<evidence type="ECO:0000313" key="1">
    <source>
        <dbReference type="EMBL" id="OGG46181.1"/>
    </source>
</evidence>